<feature type="signal peptide" evidence="1">
    <location>
        <begin position="1"/>
        <end position="20"/>
    </location>
</feature>
<sequence length="287" mass="31471">MKNVLISAVAALSITMTGCASNKQIDPTPVKLDKTDSFAMQVLKSGFDYVPFDIDDAEVAEDAYSNKVGYGASTTLGFLANGGVGALGGFGMAAIINAGGDVRKDLMHYIAWVPADNIDINDKAAIDEYIKLNYLKPAADAFIASEHNKNMDHPTEFVSYADGEYRVKGGACWPIMHGKEKYDECQIFWKHDVAPVRYADAASGLPFEPEEKANRYIVVRISDAFYGSSVVLPYLKSNMIYAYVPAFGYKAEHLNRFAPADKPMVSNKIPFIAGKNSEANFFIKLKK</sequence>
<evidence type="ECO:0000313" key="3">
    <source>
        <dbReference type="Proteomes" id="UP001570071"/>
    </source>
</evidence>
<organism evidence="2 3">
    <name type="scientific">Vibrio pomeroyi</name>
    <dbReference type="NCBI Taxonomy" id="198832"/>
    <lineage>
        <taxon>Bacteria</taxon>
        <taxon>Pseudomonadati</taxon>
        <taxon>Pseudomonadota</taxon>
        <taxon>Gammaproteobacteria</taxon>
        <taxon>Vibrionales</taxon>
        <taxon>Vibrionaceae</taxon>
        <taxon>Vibrio</taxon>
    </lineage>
</organism>
<accession>A0ABV4MQR8</accession>
<dbReference type="RefSeq" id="WP_269337202.1">
    <property type="nucleotide sequence ID" value="NZ_JBFSSG010000001.1"/>
</dbReference>
<reference evidence="2 3" key="1">
    <citation type="journal article" date="2024" name="ISME J.">
        <title>Tailless and filamentous prophages are predominant in marine Vibrio.</title>
        <authorList>
            <person name="Steensen K."/>
            <person name="Seneca J."/>
            <person name="Bartlau N."/>
            <person name="Yu X.A."/>
            <person name="Hussain F.A."/>
            <person name="Polz M.F."/>
        </authorList>
    </citation>
    <scope>NUCLEOTIDE SEQUENCE [LARGE SCALE GENOMIC DNA]</scope>
    <source>
        <strain evidence="2 3">10N.239.312.F12</strain>
    </source>
</reference>
<proteinExistence type="predicted"/>
<name>A0ABV4MQR8_9VIBR</name>
<evidence type="ECO:0000256" key="1">
    <source>
        <dbReference type="SAM" id="SignalP"/>
    </source>
</evidence>
<protein>
    <recommendedName>
        <fullName evidence="4">Lipoprotein</fullName>
    </recommendedName>
</protein>
<gene>
    <name evidence="2" type="ORF">AB6D66_00185</name>
</gene>
<keyword evidence="1" id="KW-0732">Signal</keyword>
<comment type="caution">
    <text evidence="2">The sequence shown here is derived from an EMBL/GenBank/DDBJ whole genome shotgun (WGS) entry which is preliminary data.</text>
</comment>
<feature type="chain" id="PRO_5047537670" description="Lipoprotein" evidence="1">
    <location>
        <begin position="21"/>
        <end position="287"/>
    </location>
</feature>
<dbReference type="PROSITE" id="PS51257">
    <property type="entry name" value="PROKAR_LIPOPROTEIN"/>
    <property type="match status" value="1"/>
</dbReference>
<evidence type="ECO:0000313" key="2">
    <source>
        <dbReference type="EMBL" id="MEZ8719461.1"/>
    </source>
</evidence>
<dbReference type="Proteomes" id="UP001570071">
    <property type="component" value="Unassembled WGS sequence"/>
</dbReference>
<evidence type="ECO:0008006" key="4">
    <source>
        <dbReference type="Google" id="ProtNLM"/>
    </source>
</evidence>
<keyword evidence="3" id="KW-1185">Reference proteome</keyword>
<dbReference type="EMBL" id="JBFSSG010000001">
    <property type="protein sequence ID" value="MEZ8719461.1"/>
    <property type="molecule type" value="Genomic_DNA"/>
</dbReference>